<comment type="caution">
    <text evidence="2">The sequence shown here is derived from an EMBL/GenBank/DDBJ whole genome shotgun (WGS) entry which is preliminary data.</text>
</comment>
<evidence type="ECO:0000313" key="3">
    <source>
        <dbReference type="Proteomes" id="UP001476798"/>
    </source>
</evidence>
<reference evidence="2 3" key="1">
    <citation type="submission" date="2021-06" db="EMBL/GenBank/DDBJ databases">
        <authorList>
            <person name="Palmer J.M."/>
        </authorList>
    </citation>
    <scope>NUCLEOTIDE SEQUENCE [LARGE SCALE GENOMIC DNA]</scope>
    <source>
        <strain evidence="2 3">GA_2019</strain>
        <tissue evidence="2">Muscle</tissue>
    </source>
</reference>
<accession>A0ABV0MZ13</accession>
<feature type="non-terminal residue" evidence="2">
    <location>
        <position position="1"/>
    </location>
</feature>
<name>A0ABV0MZ13_9TELE</name>
<evidence type="ECO:0000256" key="1">
    <source>
        <dbReference type="SAM" id="MobiDB-lite"/>
    </source>
</evidence>
<feature type="region of interest" description="Disordered" evidence="1">
    <location>
        <begin position="72"/>
        <end position="95"/>
    </location>
</feature>
<dbReference type="EMBL" id="JAHRIO010013985">
    <property type="protein sequence ID" value="MEQ2163287.1"/>
    <property type="molecule type" value="Genomic_DNA"/>
</dbReference>
<keyword evidence="3" id="KW-1185">Reference proteome</keyword>
<sequence>GEEPVVAGLAPPLALLEPPKAQAPPRNFNETTEAEGDPKPGNTCNALSGAFSGVSNIFSFWGESRGGGQYQEVPSCSLASPPPLNTPLHSLSRQQRSQLDTRLDLLQKQLNRSEWLV</sequence>
<evidence type="ECO:0000313" key="2">
    <source>
        <dbReference type="EMBL" id="MEQ2163287.1"/>
    </source>
</evidence>
<gene>
    <name evidence="2" type="primary">KCNH2_3</name>
    <name evidence="2" type="ORF">GOODEAATRI_028554</name>
</gene>
<feature type="compositionally biased region" description="Low complexity" evidence="1">
    <location>
        <begin position="9"/>
        <end position="25"/>
    </location>
</feature>
<protein>
    <submittedName>
        <fullName evidence="2">Potassium voltage-gated channel subfamily H member 2</fullName>
    </submittedName>
</protein>
<organism evidence="2 3">
    <name type="scientific">Goodea atripinnis</name>
    <dbReference type="NCBI Taxonomy" id="208336"/>
    <lineage>
        <taxon>Eukaryota</taxon>
        <taxon>Metazoa</taxon>
        <taxon>Chordata</taxon>
        <taxon>Craniata</taxon>
        <taxon>Vertebrata</taxon>
        <taxon>Euteleostomi</taxon>
        <taxon>Actinopterygii</taxon>
        <taxon>Neopterygii</taxon>
        <taxon>Teleostei</taxon>
        <taxon>Neoteleostei</taxon>
        <taxon>Acanthomorphata</taxon>
        <taxon>Ovalentaria</taxon>
        <taxon>Atherinomorphae</taxon>
        <taxon>Cyprinodontiformes</taxon>
        <taxon>Goodeidae</taxon>
        <taxon>Goodea</taxon>
    </lineage>
</organism>
<proteinExistence type="predicted"/>
<feature type="region of interest" description="Disordered" evidence="1">
    <location>
        <begin position="1"/>
        <end position="42"/>
    </location>
</feature>
<dbReference type="Proteomes" id="UP001476798">
    <property type="component" value="Unassembled WGS sequence"/>
</dbReference>